<dbReference type="PANTHER" id="PTHR11380">
    <property type="entry name" value="TRANSCRIPTION INITIATION FACTOR TFIID/SUPT3-RELATED"/>
    <property type="match status" value="1"/>
</dbReference>
<keyword evidence="2" id="KW-0805">Transcription regulation</keyword>
<dbReference type="InterPro" id="IPR003195">
    <property type="entry name" value="TFIID_TAF13"/>
</dbReference>
<comment type="subcellular location">
    <subcellularLocation>
        <location evidence="1">Nucleus</location>
    </subcellularLocation>
</comment>
<dbReference type="CDD" id="cd07978">
    <property type="entry name" value="HFD_TAF13"/>
    <property type="match status" value="1"/>
</dbReference>
<dbReference type="Proteomes" id="UP000327013">
    <property type="component" value="Unassembled WGS sequence"/>
</dbReference>
<evidence type="ECO:0000256" key="5">
    <source>
        <dbReference type="ARBA" id="ARBA00038392"/>
    </source>
</evidence>
<dbReference type="SUPFAM" id="SSF47113">
    <property type="entry name" value="Histone-fold"/>
    <property type="match status" value="1"/>
</dbReference>
<evidence type="ECO:0000256" key="2">
    <source>
        <dbReference type="ARBA" id="ARBA00023015"/>
    </source>
</evidence>
<evidence type="ECO:0000256" key="3">
    <source>
        <dbReference type="ARBA" id="ARBA00023163"/>
    </source>
</evidence>
<gene>
    <name evidence="7" type="ORF">FH972_025938</name>
</gene>
<dbReference type="AlphaFoldDB" id="A0A5N6L2V4"/>
<dbReference type="Pfam" id="PF02269">
    <property type="entry name" value="TFIID-18kDa"/>
    <property type="match status" value="1"/>
</dbReference>
<name>A0A5N6L2V4_9ROSI</name>
<dbReference type="GO" id="GO:0046982">
    <property type="term" value="F:protein heterodimerization activity"/>
    <property type="evidence" value="ECO:0007669"/>
    <property type="project" value="InterPro"/>
</dbReference>
<accession>A0A5N6L2V4</accession>
<dbReference type="GO" id="GO:0051123">
    <property type="term" value="P:RNA polymerase II preinitiation complex assembly"/>
    <property type="evidence" value="ECO:0007669"/>
    <property type="project" value="TreeGrafter"/>
</dbReference>
<sequence length="161" mass="17947">MRARQKGQQFPASELEDLLIAFGDTPPSLPATIACLDEIVTDFIIEMCHQAALCAAYSHRAKIKLDDFKFALRKDPRKLGRVVELMAKEKDIKRQRRMVDTDEGELVKKGAEEVEGRSSKKRKVHAAFWFREVLYQIGLGRSCKASGSVLGEVASAGHACI</sequence>
<evidence type="ECO:0000256" key="1">
    <source>
        <dbReference type="ARBA" id="ARBA00004123"/>
    </source>
</evidence>
<dbReference type="EMBL" id="VIBQ01000073">
    <property type="protein sequence ID" value="KAB8611433.1"/>
    <property type="molecule type" value="Genomic_DNA"/>
</dbReference>
<comment type="caution">
    <text evidence="7">The sequence shown here is derived from an EMBL/GenBank/DDBJ whole genome shotgun (WGS) entry which is preliminary data.</text>
</comment>
<reference evidence="7 8" key="1">
    <citation type="submission" date="2019-06" db="EMBL/GenBank/DDBJ databases">
        <title>A chromosomal-level reference genome of Carpinus fangiana (Coryloideae, Betulaceae).</title>
        <authorList>
            <person name="Yang X."/>
            <person name="Wang Z."/>
            <person name="Zhang L."/>
            <person name="Hao G."/>
            <person name="Liu J."/>
            <person name="Yang Y."/>
        </authorList>
    </citation>
    <scope>NUCLEOTIDE SEQUENCE [LARGE SCALE GENOMIC DNA]</scope>
    <source>
        <strain evidence="7">Cfa_2016G</strain>
        <tissue evidence="7">Leaf</tissue>
    </source>
</reference>
<keyword evidence="4" id="KW-0539">Nucleus</keyword>
<comment type="similarity">
    <text evidence="5">Belongs to the TAF13 family.</text>
</comment>
<organism evidence="7 8">
    <name type="scientific">Carpinus fangiana</name>
    <dbReference type="NCBI Taxonomy" id="176857"/>
    <lineage>
        <taxon>Eukaryota</taxon>
        <taxon>Viridiplantae</taxon>
        <taxon>Streptophyta</taxon>
        <taxon>Embryophyta</taxon>
        <taxon>Tracheophyta</taxon>
        <taxon>Spermatophyta</taxon>
        <taxon>Magnoliopsida</taxon>
        <taxon>eudicotyledons</taxon>
        <taxon>Gunneridae</taxon>
        <taxon>Pentapetalae</taxon>
        <taxon>rosids</taxon>
        <taxon>fabids</taxon>
        <taxon>Fagales</taxon>
        <taxon>Betulaceae</taxon>
        <taxon>Carpinus</taxon>
    </lineage>
</organism>
<dbReference type="InterPro" id="IPR009072">
    <property type="entry name" value="Histone-fold"/>
</dbReference>
<evidence type="ECO:0000313" key="7">
    <source>
        <dbReference type="EMBL" id="KAB8611433.1"/>
    </source>
</evidence>
<keyword evidence="3" id="KW-0804">Transcription</keyword>
<evidence type="ECO:0000256" key="6">
    <source>
        <dbReference type="ARBA" id="ARBA00040136"/>
    </source>
</evidence>
<dbReference type="GO" id="GO:0005669">
    <property type="term" value="C:transcription factor TFIID complex"/>
    <property type="evidence" value="ECO:0007669"/>
    <property type="project" value="TreeGrafter"/>
</dbReference>
<proteinExistence type="inferred from homology"/>
<dbReference type="PROSITE" id="PS51257">
    <property type="entry name" value="PROKAR_LIPOPROTEIN"/>
    <property type="match status" value="1"/>
</dbReference>
<keyword evidence="8" id="KW-1185">Reference proteome</keyword>
<dbReference type="OrthoDB" id="10266074at2759"/>
<dbReference type="Gene3D" id="1.10.20.10">
    <property type="entry name" value="Histone, subunit A"/>
    <property type="match status" value="1"/>
</dbReference>
<evidence type="ECO:0000256" key="4">
    <source>
        <dbReference type="ARBA" id="ARBA00023242"/>
    </source>
</evidence>
<evidence type="ECO:0000313" key="8">
    <source>
        <dbReference type="Proteomes" id="UP000327013"/>
    </source>
</evidence>
<dbReference type="PANTHER" id="PTHR11380:SF5">
    <property type="entry name" value="TRANSCRIPTION INITIATION FACTOR TFIID SUBUNIT 13"/>
    <property type="match status" value="1"/>
</dbReference>
<protein>
    <recommendedName>
        <fullName evidence="6">Transcription initiation factor TFIID subunit 13</fullName>
    </recommendedName>
</protein>